<dbReference type="SUPFAM" id="SSF57756">
    <property type="entry name" value="Retrovirus zinc finger-like domains"/>
    <property type="match status" value="1"/>
</dbReference>
<feature type="compositionally biased region" description="Low complexity" evidence="1">
    <location>
        <begin position="239"/>
        <end position="254"/>
    </location>
</feature>
<feature type="region of interest" description="Disordered" evidence="1">
    <location>
        <begin position="81"/>
        <end position="124"/>
    </location>
</feature>
<accession>A0A7J0EGE5</accession>
<keyword evidence="3" id="KW-1185">Reference proteome</keyword>
<feature type="region of interest" description="Disordered" evidence="1">
    <location>
        <begin position="203"/>
        <end position="262"/>
    </location>
</feature>
<dbReference type="Proteomes" id="UP000585474">
    <property type="component" value="Unassembled WGS sequence"/>
</dbReference>
<reference evidence="2 3" key="1">
    <citation type="submission" date="2019-07" db="EMBL/GenBank/DDBJ databases">
        <title>De Novo Assembly of kiwifruit Actinidia rufa.</title>
        <authorList>
            <person name="Sugita-Konishi S."/>
            <person name="Sato K."/>
            <person name="Mori E."/>
            <person name="Abe Y."/>
            <person name="Kisaki G."/>
            <person name="Hamano K."/>
            <person name="Suezawa K."/>
            <person name="Otani M."/>
            <person name="Fukuda T."/>
            <person name="Manabe T."/>
            <person name="Gomi K."/>
            <person name="Tabuchi M."/>
            <person name="Akimitsu K."/>
            <person name="Kataoka I."/>
        </authorList>
    </citation>
    <scope>NUCLEOTIDE SEQUENCE [LARGE SCALE GENOMIC DNA]</scope>
    <source>
        <strain evidence="3">cv. Fuchu</strain>
    </source>
</reference>
<comment type="caution">
    <text evidence="2">The sequence shown here is derived from an EMBL/GenBank/DDBJ whole genome shotgun (WGS) entry which is preliminary data.</text>
</comment>
<sequence length="262" mass="28149">MLSVLFDLTEQEETRLKVHHISPPTQSVFATSSVSRSQIPVPPAPILPTPASHLIQITGKPKPQIPLDECSYCHPKGHWKHSCPNRGQSKVQKGFSRSSSSSRASQQHSQQGTHQHSRFSTALAAPTSSDTSLLPSFAEFQQFQQYRAFLATIQGDSTQASAMTTTHSAAPVAKEDLIYLDPFPSDVPTEEYSSTLDITDISLPTTSPEVSDCPPPPATSSLPSLIPPAPLVYSRRRAASPIPSSSSVAPSSDSGNPDLPSR</sequence>
<dbReference type="EMBL" id="BJWL01000004">
    <property type="protein sequence ID" value="GFY85460.1"/>
    <property type="molecule type" value="Genomic_DNA"/>
</dbReference>
<evidence type="ECO:0000256" key="1">
    <source>
        <dbReference type="SAM" id="MobiDB-lite"/>
    </source>
</evidence>
<proteinExistence type="predicted"/>
<organism evidence="2 3">
    <name type="scientific">Actinidia rufa</name>
    <dbReference type="NCBI Taxonomy" id="165716"/>
    <lineage>
        <taxon>Eukaryota</taxon>
        <taxon>Viridiplantae</taxon>
        <taxon>Streptophyta</taxon>
        <taxon>Embryophyta</taxon>
        <taxon>Tracheophyta</taxon>
        <taxon>Spermatophyta</taxon>
        <taxon>Magnoliopsida</taxon>
        <taxon>eudicotyledons</taxon>
        <taxon>Gunneridae</taxon>
        <taxon>Pentapetalae</taxon>
        <taxon>asterids</taxon>
        <taxon>Ericales</taxon>
        <taxon>Actinidiaceae</taxon>
        <taxon>Actinidia</taxon>
    </lineage>
</organism>
<evidence type="ECO:0000313" key="2">
    <source>
        <dbReference type="EMBL" id="GFY85460.1"/>
    </source>
</evidence>
<evidence type="ECO:0000313" key="3">
    <source>
        <dbReference type="Proteomes" id="UP000585474"/>
    </source>
</evidence>
<gene>
    <name evidence="2" type="ORF">Acr_04g0001980</name>
</gene>
<dbReference type="GO" id="GO:0008270">
    <property type="term" value="F:zinc ion binding"/>
    <property type="evidence" value="ECO:0007669"/>
    <property type="project" value="InterPro"/>
</dbReference>
<dbReference type="Gene3D" id="4.10.60.10">
    <property type="entry name" value="Zinc finger, CCHC-type"/>
    <property type="match status" value="1"/>
</dbReference>
<feature type="compositionally biased region" description="Low complexity" evidence="1">
    <location>
        <begin position="96"/>
        <end position="114"/>
    </location>
</feature>
<dbReference type="InterPro" id="IPR036875">
    <property type="entry name" value="Znf_CCHC_sf"/>
</dbReference>
<dbReference type="AlphaFoldDB" id="A0A7J0EGE5"/>
<protein>
    <submittedName>
        <fullName evidence="2">Uncharacterized protein</fullName>
    </submittedName>
</protein>
<name>A0A7J0EGE5_9ERIC</name>
<dbReference type="GO" id="GO:0003676">
    <property type="term" value="F:nucleic acid binding"/>
    <property type="evidence" value="ECO:0007669"/>
    <property type="project" value="InterPro"/>
</dbReference>